<name>A0A559JNL0_9BACL</name>
<dbReference type="AlphaFoldDB" id="A0A559JNL0"/>
<protein>
    <recommendedName>
        <fullName evidence="3">N-acetyltransferase domain-containing protein</fullName>
    </recommendedName>
</protein>
<comment type="caution">
    <text evidence="1">The sequence shown here is derived from an EMBL/GenBank/DDBJ whole genome shotgun (WGS) entry which is preliminary data.</text>
</comment>
<dbReference type="OrthoDB" id="1902458at2"/>
<dbReference type="InterPro" id="IPR016181">
    <property type="entry name" value="Acyl_CoA_acyltransferase"/>
</dbReference>
<keyword evidence="2" id="KW-1185">Reference proteome</keyword>
<dbReference type="Gene3D" id="3.40.630.30">
    <property type="match status" value="1"/>
</dbReference>
<sequence length="165" mass="19136">MTVSIKKVEPLIVNERILQEMCENAEVLNIGEDEIDYLKSSFSKGEIISLTEVRSNQEQSREGYIINQNDEEVGYAIIIEKGDFLEIDINIYREYRGNGAFKETFPEILSLHPDKNWVIHVYKYNPAWAGMKKVAERNGFTYSDDPFSLDHKMVKLVSRDSDKLH</sequence>
<accession>A0A559JNL0</accession>
<gene>
    <name evidence="1" type="ORF">FPZ49_32300</name>
</gene>
<evidence type="ECO:0008006" key="3">
    <source>
        <dbReference type="Google" id="ProtNLM"/>
    </source>
</evidence>
<dbReference type="Proteomes" id="UP000317036">
    <property type="component" value="Unassembled WGS sequence"/>
</dbReference>
<evidence type="ECO:0000313" key="1">
    <source>
        <dbReference type="EMBL" id="TVY01482.1"/>
    </source>
</evidence>
<dbReference type="SUPFAM" id="SSF55729">
    <property type="entry name" value="Acyl-CoA N-acyltransferases (Nat)"/>
    <property type="match status" value="1"/>
</dbReference>
<evidence type="ECO:0000313" key="2">
    <source>
        <dbReference type="Proteomes" id="UP000317036"/>
    </source>
</evidence>
<organism evidence="1 2">
    <name type="scientific">Paenibacillus cremeus</name>
    <dbReference type="NCBI Taxonomy" id="2163881"/>
    <lineage>
        <taxon>Bacteria</taxon>
        <taxon>Bacillati</taxon>
        <taxon>Bacillota</taxon>
        <taxon>Bacilli</taxon>
        <taxon>Bacillales</taxon>
        <taxon>Paenibacillaceae</taxon>
        <taxon>Paenibacillus</taxon>
    </lineage>
</organism>
<dbReference type="EMBL" id="VNJI01000069">
    <property type="protein sequence ID" value="TVY01482.1"/>
    <property type="molecule type" value="Genomic_DNA"/>
</dbReference>
<proteinExistence type="predicted"/>
<reference evidence="1 2" key="1">
    <citation type="submission" date="2019-07" db="EMBL/GenBank/DDBJ databases">
        <authorList>
            <person name="Kim J."/>
        </authorList>
    </citation>
    <scope>NUCLEOTIDE SEQUENCE [LARGE SCALE GENOMIC DNA]</scope>
    <source>
        <strain evidence="1 2">JC52</strain>
    </source>
</reference>
<dbReference type="RefSeq" id="WP_144854416.1">
    <property type="nucleotide sequence ID" value="NZ_VNJI01000069.1"/>
</dbReference>